<protein>
    <submittedName>
        <fullName evidence="1">Uncharacterized protein</fullName>
    </submittedName>
</protein>
<proteinExistence type="predicted"/>
<accession>A0A7Z0WIQ8</accession>
<evidence type="ECO:0000313" key="1">
    <source>
        <dbReference type="EMBL" id="OLF07547.1"/>
    </source>
</evidence>
<organism evidence="1 2">
    <name type="scientific">Actinophytocola xinjiangensis</name>
    <dbReference type="NCBI Taxonomy" id="485602"/>
    <lineage>
        <taxon>Bacteria</taxon>
        <taxon>Bacillati</taxon>
        <taxon>Actinomycetota</taxon>
        <taxon>Actinomycetes</taxon>
        <taxon>Pseudonocardiales</taxon>
        <taxon>Pseudonocardiaceae</taxon>
    </lineage>
</organism>
<dbReference type="EMBL" id="MSIF01000015">
    <property type="protein sequence ID" value="OLF07547.1"/>
    <property type="molecule type" value="Genomic_DNA"/>
</dbReference>
<reference evidence="1 2" key="1">
    <citation type="submission" date="2016-12" db="EMBL/GenBank/DDBJ databases">
        <title>The draft genome sequence of Actinophytocola xinjiangensis.</title>
        <authorList>
            <person name="Wang W."/>
            <person name="Yuan L."/>
        </authorList>
    </citation>
    <scope>NUCLEOTIDE SEQUENCE [LARGE SCALE GENOMIC DNA]</scope>
    <source>
        <strain evidence="1 2">CGMCC 4.4663</strain>
    </source>
</reference>
<dbReference type="Proteomes" id="UP000185696">
    <property type="component" value="Unassembled WGS sequence"/>
</dbReference>
<dbReference type="AlphaFoldDB" id="A0A7Z0WIQ8"/>
<sequence>MEGYDLSREWRETVRAFSGTEWATIYEFPLTMNGCSLQRFYVRWRAVNEQSTVQTTFVSVDDIVLEGPVDGAAGWMSGYGCGQPAFRMKSSTDESTLTDVVVEVQQWNASV</sequence>
<comment type="caution">
    <text evidence="1">The sequence shown here is derived from an EMBL/GenBank/DDBJ whole genome shotgun (WGS) entry which is preliminary data.</text>
</comment>
<gene>
    <name evidence="1" type="ORF">BLA60_26875</name>
</gene>
<name>A0A7Z0WIQ8_9PSEU</name>
<keyword evidence="2" id="KW-1185">Reference proteome</keyword>
<evidence type="ECO:0000313" key="2">
    <source>
        <dbReference type="Proteomes" id="UP000185696"/>
    </source>
</evidence>